<protein>
    <submittedName>
        <fullName evidence="2">UDP-glucose 4-epimerase</fullName>
    </submittedName>
</protein>
<name>A0A1Z4JIU8_LEPBY</name>
<dbReference type="Pfam" id="PF01370">
    <property type="entry name" value="Epimerase"/>
    <property type="match status" value="1"/>
</dbReference>
<accession>A0A1Z4JIU8</accession>
<dbReference type="PANTHER" id="PTHR43245">
    <property type="entry name" value="BIFUNCTIONAL POLYMYXIN RESISTANCE PROTEIN ARNA"/>
    <property type="match status" value="1"/>
</dbReference>
<gene>
    <name evidence="2" type="ORF">NIES2135_35310</name>
</gene>
<keyword evidence="3" id="KW-1185">Reference proteome</keyword>
<dbReference type="PANTHER" id="PTHR43245:SF13">
    <property type="entry name" value="UDP-D-APIOSE_UDP-D-XYLOSE SYNTHASE 2"/>
    <property type="match status" value="1"/>
</dbReference>
<dbReference type="Gene3D" id="3.90.25.10">
    <property type="entry name" value="UDP-galactose 4-epimerase, domain 1"/>
    <property type="match status" value="1"/>
</dbReference>
<feature type="domain" description="NAD-dependent epimerase/dehydratase" evidence="1">
    <location>
        <begin position="4"/>
        <end position="239"/>
    </location>
</feature>
<evidence type="ECO:0000259" key="1">
    <source>
        <dbReference type="Pfam" id="PF01370"/>
    </source>
</evidence>
<evidence type="ECO:0000313" key="3">
    <source>
        <dbReference type="Proteomes" id="UP000217895"/>
    </source>
</evidence>
<dbReference type="SUPFAM" id="SSF51735">
    <property type="entry name" value="NAD(P)-binding Rossmann-fold domains"/>
    <property type="match status" value="1"/>
</dbReference>
<organism evidence="2 3">
    <name type="scientific">Leptolyngbya boryana NIES-2135</name>
    <dbReference type="NCBI Taxonomy" id="1973484"/>
    <lineage>
        <taxon>Bacteria</taxon>
        <taxon>Bacillati</taxon>
        <taxon>Cyanobacteriota</taxon>
        <taxon>Cyanophyceae</taxon>
        <taxon>Leptolyngbyales</taxon>
        <taxon>Leptolyngbyaceae</taxon>
        <taxon>Leptolyngbya group</taxon>
        <taxon>Leptolyngbya</taxon>
    </lineage>
</organism>
<dbReference type="InterPro" id="IPR036291">
    <property type="entry name" value="NAD(P)-bd_dom_sf"/>
</dbReference>
<dbReference type="EMBL" id="AP018203">
    <property type="protein sequence ID" value="BAY56695.1"/>
    <property type="molecule type" value="Genomic_DNA"/>
</dbReference>
<dbReference type="Proteomes" id="UP000217895">
    <property type="component" value="Chromosome"/>
</dbReference>
<proteinExistence type="predicted"/>
<dbReference type="Gene3D" id="3.40.50.720">
    <property type="entry name" value="NAD(P)-binding Rossmann-like Domain"/>
    <property type="match status" value="1"/>
</dbReference>
<dbReference type="AlphaFoldDB" id="A0A1Z4JIU8"/>
<dbReference type="InterPro" id="IPR050177">
    <property type="entry name" value="Lipid_A_modif_metabolic_enz"/>
</dbReference>
<dbReference type="InterPro" id="IPR001509">
    <property type="entry name" value="Epimerase_deHydtase"/>
</dbReference>
<evidence type="ECO:0000313" key="2">
    <source>
        <dbReference type="EMBL" id="BAY56695.1"/>
    </source>
</evidence>
<reference evidence="2 3" key="1">
    <citation type="submission" date="2017-06" db="EMBL/GenBank/DDBJ databases">
        <title>Genome sequencing of cyanobaciteial culture collection at National Institute for Environmental Studies (NIES).</title>
        <authorList>
            <person name="Hirose Y."/>
            <person name="Shimura Y."/>
            <person name="Fujisawa T."/>
            <person name="Nakamura Y."/>
            <person name="Kawachi M."/>
        </authorList>
    </citation>
    <scope>NUCLEOTIDE SEQUENCE [LARGE SCALE GENOMIC DNA]</scope>
    <source>
        <strain evidence="2 3">NIES-2135</strain>
    </source>
</reference>
<sequence length="314" mass="33913">MRFIVTGGAGFIGSHVTEELLTQGHSAIVVDNLMTGSLKNLSSHPQLSVLQKDILRCQPIDFSGKIDGLVHLAATPSVMDSWLHSTQSHHNNLSSIIAVINLCQALSIPKLVFASSAAVYGNLSATSISEEHAIAPISPYGLQKLASEQYGRLFAERCGFSFVGLRLFNVFGDRQAPHSSYSGVISQFIQAMQQGVPLTVYGDGTQTRDFVYVKDVAQAFVQALQAPLAPGSSLVCNIGTGKATSLLQLIDWLRLSFPNYQAGMQFAAARPGDIQYSQAEIMLARTALNFHPQWSTKQGLRSLLHSFDFASIAA</sequence>